<feature type="non-terminal residue" evidence="2">
    <location>
        <position position="82"/>
    </location>
</feature>
<accession>A0A9N9P9T2</accession>
<evidence type="ECO:0000313" key="3">
    <source>
        <dbReference type="Proteomes" id="UP000789405"/>
    </source>
</evidence>
<dbReference type="AlphaFoldDB" id="A0A9N9P9T2"/>
<dbReference type="SUPFAM" id="SSF47823">
    <property type="entry name" value="lambda integrase-like, N-terminal domain"/>
    <property type="match status" value="1"/>
</dbReference>
<keyword evidence="3" id="KW-1185">Reference proteome</keyword>
<dbReference type="EMBL" id="CAJVPY010057986">
    <property type="protein sequence ID" value="CAG8819469.1"/>
    <property type="molecule type" value="Genomic_DNA"/>
</dbReference>
<dbReference type="OrthoDB" id="2470286at2759"/>
<evidence type="ECO:0000256" key="1">
    <source>
        <dbReference type="ARBA" id="ARBA00023125"/>
    </source>
</evidence>
<keyword evidence="1" id="KW-0238">DNA-binding</keyword>
<organism evidence="2 3">
    <name type="scientific">Dentiscutata erythropus</name>
    <dbReference type="NCBI Taxonomy" id="1348616"/>
    <lineage>
        <taxon>Eukaryota</taxon>
        <taxon>Fungi</taxon>
        <taxon>Fungi incertae sedis</taxon>
        <taxon>Mucoromycota</taxon>
        <taxon>Glomeromycotina</taxon>
        <taxon>Glomeromycetes</taxon>
        <taxon>Diversisporales</taxon>
        <taxon>Gigasporaceae</taxon>
        <taxon>Dentiscutata</taxon>
    </lineage>
</organism>
<dbReference type="InterPro" id="IPR010998">
    <property type="entry name" value="Integrase_recombinase_N"/>
</dbReference>
<evidence type="ECO:0000313" key="2">
    <source>
        <dbReference type="EMBL" id="CAG8819469.1"/>
    </source>
</evidence>
<feature type="non-terminal residue" evidence="2">
    <location>
        <position position="1"/>
    </location>
</feature>
<gene>
    <name evidence="2" type="ORF">DERYTH_LOCUS26784</name>
</gene>
<comment type="caution">
    <text evidence="2">The sequence shown here is derived from an EMBL/GenBank/DDBJ whole genome shotgun (WGS) entry which is preliminary data.</text>
</comment>
<dbReference type="GO" id="GO:0003677">
    <property type="term" value="F:DNA binding"/>
    <property type="evidence" value="ECO:0007669"/>
    <property type="project" value="UniProtKB-KW"/>
</dbReference>
<sequence length="82" mass="8999">ALSVYNNFAHWVGLAPYPASREILSAFLAWLELSGRAAEMQVCLAAIAREHKVRGFEDPTKGSSVRLVVEGIKRTTAREGVE</sequence>
<name>A0A9N9P9T2_9GLOM</name>
<protein>
    <submittedName>
        <fullName evidence="2">4763_t:CDS:1</fullName>
    </submittedName>
</protein>
<proteinExistence type="predicted"/>
<dbReference type="Gene3D" id="1.10.150.130">
    <property type="match status" value="1"/>
</dbReference>
<reference evidence="2" key="1">
    <citation type="submission" date="2021-06" db="EMBL/GenBank/DDBJ databases">
        <authorList>
            <person name="Kallberg Y."/>
            <person name="Tangrot J."/>
            <person name="Rosling A."/>
        </authorList>
    </citation>
    <scope>NUCLEOTIDE SEQUENCE</scope>
    <source>
        <strain evidence="2">MA453B</strain>
    </source>
</reference>
<dbReference type="Proteomes" id="UP000789405">
    <property type="component" value="Unassembled WGS sequence"/>
</dbReference>